<comment type="caution">
    <text evidence="14">The sequence shown here is derived from an EMBL/GenBank/DDBJ whole genome shotgun (WGS) entry which is preliminary data.</text>
</comment>
<dbReference type="InterPro" id="IPR019489">
    <property type="entry name" value="Clp_ATPase_C"/>
</dbReference>
<dbReference type="Pfam" id="PF07724">
    <property type="entry name" value="AAA_2"/>
    <property type="match status" value="1"/>
</dbReference>
<dbReference type="GO" id="GO:0009376">
    <property type="term" value="C:HslUV protease complex"/>
    <property type="evidence" value="ECO:0007669"/>
    <property type="project" value="UniProtKB-UniRule"/>
</dbReference>
<dbReference type="CDD" id="cd19498">
    <property type="entry name" value="RecA-like_HslU"/>
    <property type="match status" value="1"/>
</dbReference>
<comment type="function">
    <text evidence="7 11">ATPase subunit of a proteasome-like degradation complex; this subunit has chaperone activity. The binding of ATP and its subsequent hydrolysis by HslU are essential for unfolding of protein substrates subsequently hydrolyzed by HslV. HslU recognizes the N-terminal part of its protein substrates and unfolds these before they are guided to HslV for hydrolysis.</text>
</comment>
<dbReference type="PANTHER" id="PTHR48102:SF3">
    <property type="entry name" value="ATP-DEPENDENT PROTEASE ATPASE SUBUNIT HSLU"/>
    <property type="match status" value="1"/>
</dbReference>
<dbReference type="FunFam" id="1.10.8.10:FF:000028">
    <property type="entry name" value="ATP-dependent protease ATPase subunit HslU"/>
    <property type="match status" value="2"/>
</dbReference>
<dbReference type="Gene3D" id="1.10.8.60">
    <property type="match status" value="1"/>
</dbReference>
<evidence type="ECO:0000313" key="15">
    <source>
        <dbReference type="Proteomes" id="UP000318717"/>
    </source>
</evidence>
<evidence type="ECO:0000256" key="7">
    <source>
        <dbReference type="ARBA" id="ARBA00054052"/>
    </source>
</evidence>
<dbReference type="InterPro" id="IPR004491">
    <property type="entry name" value="HslU"/>
</dbReference>
<dbReference type="FunFam" id="3.40.50.300:FF:000213">
    <property type="entry name" value="ATP-dependent protease ATPase subunit HslU"/>
    <property type="match status" value="1"/>
</dbReference>
<evidence type="ECO:0000259" key="12">
    <source>
        <dbReference type="SMART" id="SM00382"/>
    </source>
</evidence>
<dbReference type="FunFam" id="3.40.50.300:FF:000220">
    <property type="entry name" value="ATP-dependent protease ATPase subunit HslU"/>
    <property type="match status" value="1"/>
</dbReference>
<evidence type="ECO:0000259" key="13">
    <source>
        <dbReference type="SMART" id="SM01086"/>
    </source>
</evidence>
<keyword evidence="14" id="KW-0645">Protease</keyword>
<dbReference type="GO" id="GO:0005524">
    <property type="term" value="F:ATP binding"/>
    <property type="evidence" value="ECO:0007669"/>
    <property type="project" value="UniProtKB-UniRule"/>
</dbReference>
<evidence type="ECO:0000256" key="5">
    <source>
        <dbReference type="ARBA" id="ARBA00022840"/>
    </source>
</evidence>
<evidence type="ECO:0000256" key="11">
    <source>
        <dbReference type="HAMAP-Rule" id="MF_00249"/>
    </source>
</evidence>
<dbReference type="NCBIfam" id="NF003544">
    <property type="entry name" value="PRK05201.1"/>
    <property type="match status" value="1"/>
</dbReference>
<dbReference type="SMART" id="SM01086">
    <property type="entry name" value="ClpB_D2-small"/>
    <property type="match status" value="1"/>
</dbReference>
<keyword evidence="6 11" id="KW-0143">Chaperone</keyword>
<dbReference type="FunFam" id="1.10.8.60:FF:000027">
    <property type="entry name" value="ATP-dependent protease ATPase subunit HslU"/>
    <property type="match status" value="1"/>
</dbReference>
<feature type="domain" description="AAA+ ATPase" evidence="12">
    <location>
        <begin position="49"/>
        <end position="333"/>
    </location>
</feature>
<evidence type="ECO:0000313" key="14">
    <source>
        <dbReference type="EMBL" id="GEA51323.1"/>
    </source>
</evidence>
<feature type="binding site" evidence="11">
    <location>
        <position position="394"/>
    </location>
    <ligand>
        <name>ATP</name>
        <dbReference type="ChEBI" id="CHEBI:30616"/>
    </ligand>
</feature>
<dbReference type="HAMAP" id="MF_00249">
    <property type="entry name" value="HslU"/>
    <property type="match status" value="1"/>
</dbReference>
<evidence type="ECO:0000256" key="9">
    <source>
        <dbReference type="ARBA" id="ARBA00070260"/>
    </source>
</evidence>
<keyword evidence="14" id="KW-0378">Hydrolase</keyword>
<evidence type="ECO:0000256" key="4">
    <source>
        <dbReference type="ARBA" id="ARBA00022741"/>
    </source>
</evidence>
<evidence type="ECO:0000256" key="1">
    <source>
        <dbReference type="ARBA" id="ARBA00004496"/>
    </source>
</evidence>
<keyword evidence="4 11" id="KW-0547">Nucleotide-binding</keyword>
<dbReference type="InterPro" id="IPR003593">
    <property type="entry name" value="AAA+_ATPase"/>
</dbReference>
<dbReference type="NCBIfam" id="TIGR00390">
    <property type="entry name" value="hslU"/>
    <property type="match status" value="1"/>
</dbReference>
<dbReference type="SUPFAM" id="SSF52540">
    <property type="entry name" value="P-loop containing nucleoside triphosphate hydrolases"/>
    <property type="match status" value="1"/>
</dbReference>
<dbReference type="Gene3D" id="3.40.50.300">
    <property type="entry name" value="P-loop containing nucleotide triphosphate hydrolases"/>
    <property type="match status" value="2"/>
</dbReference>
<dbReference type="RefSeq" id="WP_141345639.1">
    <property type="nucleotide sequence ID" value="NZ_BJLF01000009.1"/>
</dbReference>
<proteinExistence type="inferred from homology"/>
<dbReference type="InterPro" id="IPR027417">
    <property type="entry name" value="P-loop_NTPase"/>
</dbReference>
<gene>
    <name evidence="11 14" type="primary">hslU</name>
    <name evidence="14" type="ORF">VIN01S_21270</name>
</gene>
<feature type="binding site" evidence="11">
    <location>
        <position position="322"/>
    </location>
    <ligand>
        <name>ATP</name>
        <dbReference type="ChEBI" id="CHEBI:30616"/>
    </ligand>
</feature>
<dbReference type="GO" id="GO:0043335">
    <property type="term" value="P:protein unfolding"/>
    <property type="evidence" value="ECO:0007669"/>
    <property type="project" value="UniProtKB-UniRule"/>
</dbReference>
<accession>A0A4Y3HVX5</accession>
<keyword evidence="3 11" id="KW-0963">Cytoplasm</keyword>
<reference evidence="14 15" key="1">
    <citation type="submission" date="2019-06" db="EMBL/GenBank/DDBJ databases">
        <title>Whole genome shotgun sequence of Vibrio inusitatus NBRC 102082.</title>
        <authorList>
            <person name="Hosoyama A."/>
            <person name="Uohara A."/>
            <person name="Ohji S."/>
            <person name="Ichikawa N."/>
        </authorList>
    </citation>
    <scope>NUCLEOTIDE SEQUENCE [LARGE SCALE GENOMIC DNA]</scope>
    <source>
        <strain evidence="14 15">NBRC 102082</strain>
    </source>
</reference>
<keyword evidence="15" id="KW-1185">Reference proteome</keyword>
<dbReference type="SMART" id="SM00382">
    <property type="entry name" value="AAA"/>
    <property type="match status" value="1"/>
</dbReference>
<feature type="binding site" evidence="11">
    <location>
        <begin position="60"/>
        <end position="65"/>
    </location>
    <ligand>
        <name>ATP</name>
        <dbReference type="ChEBI" id="CHEBI:30616"/>
    </ligand>
</feature>
<organism evidence="14 15">
    <name type="scientific">Vibrio inusitatus NBRC 102082</name>
    <dbReference type="NCBI Taxonomy" id="1219070"/>
    <lineage>
        <taxon>Bacteria</taxon>
        <taxon>Pseudomonadati</taxon>
        <taxon>Pseudomonadota</taxon>
        <taxon>Gammaproteobacteria</taxon>
        <taxon>Vibrionales</taxon>
        <taxon>Vibrionaceae</taxon>
        <taxon>Vibrio</taxon>
    </lineage>
</organism>
<dbReference type="Proteomes" id="UP000318717">
    <property type="component" value="Unassembled WGS sequence"/>
</dbReference>
<dbReference type="OrthoDB" id="9804062at2"/>
<sequence>MSEMTPREIVHELNRHIIGQENAKRSVAIALRNRWRRMQLEESLRAEVTPKNILMIGPTGVGKTEIARRLARLANAPFIKVEATKFTEVGYVGKEVETIIRDLTDVAVKMTHQQATEKVKFRAEEQAEERILDALLPPARDTWGENEKPQDTNSNTRQVFRKKLREGKLDDKEIDIEVAAPQMGVEIMSPPGMEEMTNQLQGMFQNLAGNTKKSRKLKIKDAFKSLVEEEAAKLVNQEELKEDAIFNVENNGIVFIDEFDKICKRGESSGPDVSREGVQRDLLPLIEGSTVSTKHGMVKTDHILFIASGAFQVAKPSDLIPELQGRLPIRVELEALSSHDFERILTEPRASLSEQYVALMKTEEVNVEFTKDGIKRIAEAAWQVNETTENIGARRLHTVMERLMDEISYEATEKTGAELTIDANYVESKLGKLVENEDLSRFIL</sequence>
<dbReference type="PANTHER" id="PTHR48102">
    <property type="entry name" value="ATP-DEPENDENT CLP PROTEASE ATP-BINDING SUBUNIT CLPX-LIKE, MITOCHONDRIAL-RELATED"/>
    <property type="match status" value="1"/>
</dbReference>
<evidence type="ECO:0000256" key="10">
    <source>
        <dbReference type="ARBA" id="ARBA00082554"/>
    </source>
</evidence>
<evidence type="ECO:0000256" key="8">
    <source>
        <dbReference type="ARBA" id="ARBA00064434"/>
    </source>
</evidence>
<dbReference type="GO" id="GO:0016887">
    <property type="term" value="F:ATP hydrolysis activity"/>
    <property type="evidence" value="ECO:0007669"/>
    <property type="project" value="InterPro"/>
</dbReference>
<feature type="domain" description="Clp ATPase C-terminal" evidence="13">
    <location>
        <begin position="336"/>
        <end position="435"/>
    </location>
</feature>
<comment type="subcellular location">
    <subcellularLocation>
        <location evidence="1 11">Cytoplasm</location>
    </subcellularLocation>
</comment>
<dbReference type="GO" id="GO:0008233">
    <property type="term" value="F:peptidase activity"/>
    <property type="evidence" value="ECO:0007669"/>
    <property type="project" value="UniProtKB-KW"/>
</dbReference>
<evidence type="ECO:0000256" key="2">
    <source>
        <dbReference type="ARBA" id="ARBA00009771"/>
    </source>
</evidence>
<feature type="binding site" evidence="11">
    <location>
        <position position="18"/>
    </location>
    <ligand>
        <name>ATP</name>
        <dbReference type="ChEBI" id="CHEBI:30616"/>
    </ligand>
</feature>
<dbReference type="InterPro" id="IPR050052">
    <property type="entry name" value="ATP-dep_Clp_protease_ClpX"/>
</dbReference>
<dbReference type="EMBL" id="BJLF01000009">
    <property type="protein sequence ID" value="GEA51323.1"/>
    <property type="molecule type" value="Genomic_DNA"/>
</dbReference>
<dbReference type="InterPro" id="IPR003959">
    <property type="entry name" value="ATPase_AAA_core"/>
</dbReference>
<feature type="binding site" evidence="11">
    <location>
        <position position="257"/>
    </location>
    <ligand>
        <name>ATP</name>
        <dbReference type="ChEBI" id="CHEBI:30616"/>
    </ligand>
</feature>
<dbReference type="GO" id="GO:0036402">
    <property type="term" value="F:proteasome-activating activity"/>
    <property type="evidence" value="ECO:0007669"/>
    <property type="project" value="UniProtKB-UniRule"/>
</dbReference>
<comment type="similarity">
    <text evidence="2 11">Belongs to the ClpX chaperone family. HslU subfamily.</text>
</comment>
<dbReference type="Pfam" id="PF00004">
    <property type="entry name" value="AAA"/>
    <property type="match status" value="1"/>
</dbReference>
<evidence type="ECO:0000256" key="3">
    <source>
        <dbReference type="ARBA" id="ARBA00022490"/>
    </source>
</evidence>
<evidence type="ECO:0000256" key="6">
    <source>
        <dbReference type="ARBA" id="ARBA00023186"/>
    </source>
</evidence>
<name>A0A4Y3HVX5_9VIBR</name>
<comment type="subunit">
    <text evidence="8 11">A double ring-shaped homohexamer of HslV is capped on each side by a ring-shaped HslU homohexamer. The assembly of the HslU/HslV complex is dependent on binding of ATP.</text>
</comment>
<protein>
    <recommendedName>
        <fullName evidence="9 11">ATP-dependent protease ATPase subunit HslU</fullName>
    </recommendedName>
    <alternativeName>
        <fullName evidence="10 11">Unfoldase HslU</fullName>
    </alternativeName>
</protein>
<dbReference type="AlphaFoldDB" id="A0A4Y3HVX5"/>
<keyword evidence="5 11" id="KW-0067">ATP-binding</keyword>